<dbReference type="AlphaFoldDB" id="A0AAV9K6T6"/>
<name>A0AAV9K6T6_9SOLN</name>
<accession>A0AAV9K6T6</accession>
<evidence type="ECO:0000313" key="1">
    <source>
        <dbReference type="EMBL" id="KAK4709030.1"/>
    </source>
</evidence>
<sequence length="118" mass="13441">MINQIHGLLKLRRREEEWRCEGLAGSLLLLSSSMGFAGDYLAFCWNWLLAAHWSEQLELLFVVVVITGAEEKRERGSPVGAGPRVASGRHDLRLLARRKDRRQRLVSGRLCSLLRLNC</sequence>
<reference evidence="1 2" key="1">
    <citation type="submission" date="2023-10" db="EMBL/GenBank/DDBJ databases">
        <title>Genome-Wide Identification Analysis in wild type Solanum Pinnatisectum Reveals Some Genes Defensing Phytophthora Infestans.</title>
        <authorList>
            <person name="Sun C."/>
        </authorList>
    </citation>
    <scope>NUCLEOTIDE SEQUENCE [LARGE SCALE GENOMIC DNA]</scope>
    <source>
        <strain evidence="1">LQN</strain>
        <tissue evidence="1">Leaf</tissue>
    </source>
</reference>
<keyword evidence="2" id="KW-1185">Reference proteome</keyword>
<dbReference type="Proteomes" id="UP001311915">
    <property type="component" value="Unassembled WGS sequence"/>
</dbReference>
<organism evidence="1 2">
    <name type="scientific">Solanum pinnatisectum</name>
    <name type="common">tansyleaf nightshade</name>
    <dbReference type="NCBI Taxonomy" id="50273"/>
    <lineage>
        <taxon>Eukaryota</taxon>
        <taxon>Viridiplantae</taxon>
        <taxon>Streptophyta</taxon>
        <taxon>Embryophyta</taxon>
        <taxon>Tracheophyta</taxon>
        <taxon>Spermatophyta</taxon>
        <taxon>Magnoliopsida</taxon>
        <taxon>eudicotyledons</taxon>
        <taxon>Gunneridae</taxon>
        <taxon>Pentapetalae</taxon>
        <taxon>asterids</taxon>
        <taxon>lamiids</taxon>
        <taxon>Solanales</taxon>
        <taxon>Solanaceae</taxon>
        <taxon>Solanoideae</taxon>
        <taxon>Solaneae</taxon>
        <taxon>Solanum</taxon>
    </lineage>
</organism>
<comment type="caution">
    <text evidence="1">The sequence shown here is derived from an EMBL/GenBank/DDBJ whole genome shotgun (WGS) entry which is preliminary data.</text>
</comment>
<gene>
    <name evidence="1" type="ORF">R3W88_029955</name>
</gene>
<evidence type="ECO:0000313" key="2">
    <source>
        <dbReference type="Proteomes" id="UP001311915"/>
    </source>
</evidence>
<proteinExistence type="predicted"/>
<dbReference type="EMBL" id="JAWPEI010000012">
    <property type="protein sequence ID" value="KAK4709030.1"/>
    <property type="molecule type" value="Genomic_DNA"/>
</dbReference>
<protein>
    <submittedName>
        <fullName evidence="1">Uncharacterized protein</fullName>
    </submittedName>
</protein>